<dbReference type="SMART" id="SM00213">
    <property type="entry name" value="UBQ"/>
    <property type="match status" value="1"/>
</dbReference>
<protein>
    <recommendedName>
        <fullName evidence="3">Ubiquitin-like domain-containing protein</fullName>
    </recommendedName>
</protein>
<dbReference type="InterPro" id="IPR000626">
    <property type="entry name" value="Ubiquitin-like_dom"/>
</dbReference>
<name>A0A699UMW2_TANCI</name>
<accession>A0A699UMW2</accession>
<evidence type="ECO:0000256" key="2">
    <source>
        <dbReference type="ARBA" id="ARBA00022843"/>
    </source>
</evidence>
<dbReference type="InterPro" id="IPR029071">
    <property type="entry name" value="Ubiquitin-like_domsf"/>
</dbReference>
<sequence>MEGIPPNEPALILEEKEADDDVLSYFDYYYIDWDSDPAPAPPKSPDSMEIFIRTHMMTKFCLEVQRSDTISNMKHKIYEKQRALPYEQRLFFAGMLLENDCTFADYNINVEEEL</sequence>
<dbReference type="InterPro" id="IPR019956">
    <property type="entry name" value="Ubiquitin_dom"/>
</dbReference>
<dbReference type="EMBL" id="BKCJ011348160">
    <property type="protein sequence ID" value="GFD23880.1"/>
    <property type="molecule type" value="Genomic_DNA"/>
</dbReference>
<dbReference type="Pfam" id="PF00240">
    <property type="entry name" value="ubiquitin"/>
    <property type="match status" value="1"/>
</dbReference>
<dbReference type="PRINTS" id="PR00348">
    <property type="entry name" value="UBIQUITIN"/>
</dbReference>
<dbReference type="InterPro" id="IPR050158">
    <property type="entry name" value="Ubiquitin_ubiquitin-like"/>
</dbReference>
<dbReference type="GO" id="GO:0003729">
    <property type="term" value="F:mRNA binding"/>
    <property type="evidence" value="ECO:0007669"/>
    <property type="project" value="UniProtKB-ARBA"/>
</dbReference>
<dbReference type="PROSITE" id="PS50053">
    <property type="entry name" value="UBIQUITIN_2"/>
    <property type="match status" value="1"/>
</dbReference>
<keyword evidence="2" id="KW-0832">Ubl conjugation</keyword>
<feature type="domain" description="Ubiquitin-like" evidence="3">
    <location>
        <begin position="48"/>
        <end position="114"/>
    </location>
</feature>
<dbReference type="PANTHER" id="PTHR10666">
    <property type="entry name" value="UBIQUITIN"/>
    <property type="match status" value="1"/>
</dbReference>
<dbReference type="AlphaFoldDB" id="A0A699UMW2"/>
<dbReference type="Gene3D" id="3.10.20.90">
    <property type="entry name" value="Phosphatidylinositol 3-kinase Catalytic Subunit, Chain A, domain 1"/>
    <property type="match status" value="1"/>
</dbReference>
<gene>
    <name evidence="4" type="ORF">Tci_895849</name>
</gene>
<evidence type="ECO:0000256" key="1">
    <source>
        <dbReference type="ARBA" id="ARBA00022499"/>
    </source>
</evidence>
<dbReference type="SUPFAM" id="SSF54236">
    <property type="entry name" value="Ubiquitin-like"/>
    <property type="match status" value="1"/>
</dbReference>
<evidence type="ECO:0000259" key="3">
    <source>
        <dbReference type="PROSITE" id="PS50053"/>
    </source>
</evidence>
<feature type="non-terminal residue" evidence="4">
    <location>
        <position position="114"/>
    </location>
</feature>
<keyword evidence="1" id="KW-1017">Isopeptide bond</keyword>
<comment type="caution">
    <text evidence="4">The sequence shown here is derived from an EMBL/GenBank/DDBJ whole genome shotgun (WGS) entry which is preliminary data.</text>
</comment>
<proteinExistence type="predicted"/>
<organism evidence="4">
    <name type="scientific">Tanacetum cinerariifolium</name>
    <name type="common">Dalmatian daisy</name>
    <name type="synonym">Chrysanthemum cinerariifolium</name>
    <dbReference type="NCBI Taxonomy" id="118510"/>
    <lineage>
        <taxon>Eukaryota</taxon>
        <taxon>Viridiplantae</taxon>
        <taxon>Streptophyta</taxon>
        <taxon>Embryophyta</taxon>
        <taxon>Tracheophyta</taxon>
        <taxon>Spermatophyta</taxon>
        <taxon>Magnoliopsida</taxon>
        <taxon>eudicotyledons</taxon>
        <taxon>Gunneridae</taxon>
        <taxon>Pentapetalae</taxon>
        <taxon>asterids</taxon>
        <taxon>campanulids</taxon>
        <taxon>Asterales</taxon>
        <taxon>Asteraceae</taxon>
        <taxon>Asteroideae</taxon>
        <taxon>Anthemideae</taxon>
        <taxon>Anthemidinae</taxon>
        <taxon>Tanacetum</taxon>
    </lineage>
</organism>
<evidence type="ECO:0000313" key="4">
    <source>
        <dbReference type="EMBL" id="GFD23880.1"/>
    </source>
</evidence>
<reference evidence="4" key="1">
    <citation type="journal article" date="2019" name="Sci. Rep.">
        <title>Draft genome of Tanacetum cinerariifolium, the natural source of mosquito coil.</title>
        <authorList>
            <person name="Yamashiro T."/>
            <person name="Shiraishi A."/>
            <person name="Satake H."/>
            <person name="Nakayama K."/>
        </authorList>
    </citation>
    <scope>NUCLEOTIDE SEQUENCE</scope>
</reference>